<protein>
    <submittedName>
        <fullName evidence="2">Uncharacterized protein</fullName>
    </submittedName>
</protein>
<evidence type="ECO:0000256" key="1">
    <source>
        <dbReference type="SAM" id="MobiDB-lite"/>
    </source>
</evidence>
<dbReference type="Proteomes" id="UP000326759">
    <property type="component" value="Unassembled WGS sequence"/>
</dbReference>
<evidence type="ECO:0000313" key="2">
    <source>
        <dbReference type="EMBL" id="KAB7504412.1"/>
    </source>
</evidence>
<name>A0A5N5TD06_9CRUS</name>
<comment type="caution">
    <text evidence="2">The sequence shown here is derived from an EMBL/GenBank/DDBJ whole genome shotgun (WGS) entry which is preliminary data.</text>
</comment>
<feature type="region of interest" description="Disordered" evidence="1">
    <location>
        <begin position="606"/>
        <end position="640"/>
    </location>
</feature>
<feature type="region of interest" description="Disordered" evidence="1">
    <location>
        <begin position="567"/>
        <end position="588"/>
    </location>
</feature>
<keyword evidence="3" id="KW-1185">Reference proteome</keyword>
<dbReference type="EMBL" id="SEYY01003203">
    <property type="protein sequence ID" value="KAB7504412.1"/>
    <property type="molecule type" value="Genomic_DNA"/>
</dbReference>
<accession>A0A5N5TD06</accession>
<gene>
    <name evidence="2" type="ORF">Anas_00776</name>
</gene>
<dbReference type="AlphaFoldDB" id="A0A5N5TD06"/>
<evidence type="ECO:0000313" key="3">
    <source>
        <dbReference type="Proteomes" id="UP000326759"/>
    </source>
</evidence>
<sequence length="774" mass="87719">MTNILSSPIISKLKWNEYYVFLSLIQLNFIFQFSQFSLHVDIGSTNSIPSQSSRIEKGEEALLISSISSLHSRSYDGELEEPVNNFDNSSVHYENLEGPETVSESITDKNDHTLEEDNLRLYEKSSNDVPVPLNQNEETFAATYNETNVSKPSELGLHSYEIVFEKDDDVVCEEITLNDKTNQIDKEKKDAVIQSSSFETESINFDAKDLINLEKRQNSVSDAIENTSSNEVEDDCNNASLVLTLIMVGLLNAIEEALRNLSDTQSSLVISEMFSIDLVVLFANNPSENVRSAALGLLRTMLFKSSKEYRNFHLKRNILHLMALQLHRYNPSSEALVAEAFALGLKLDLKIDDVTIEDVVFDHNHKINLFVPLFAVLPTCASDVSLCHITLKTFLHILGNALKLVVKALLTLIFNYSKPVKKNEELLLKFYTKAHFVDSLLMTLKNSLHLSPSICSDAKKSDDVTKGDYVINVNEPNIIIDDVIEILCYFIKKLVALEGNLYFTTCLEVLFSVNYYYRRELTRCGLDTVCSNAFLDMEGAVLTTALHELRGASVNIQCLQSQISVPHDTSSSTNSENDDIQNFPHSKNPERLRKFTNFFQRSSFSKDIGSLPSSNNNYQLEKRPSLSSGESPQNQESPTLEIKNPDFQRAFLKNIATSHNTVFQMCINYAIMATACFKQRLRPKQEKFCLNLLEVFLSSVKMYIDNGGSMLSKTYGLEFLAINFVNIGEVFWKYLTHLMSSEMSFKMKINVIDVIGTDPEFKKVIQYYVRFDMP</sequence>
<proteinExistence type="predicted"/>
<feature type="compositionally biased region" description="Polar residues" evidence="1">
    <location>
        <begin position="606"/>
        <end position="638"/>
    </location>
</feature>
<reference evidence="2 3" key="1">
    <citation type="journal article" date="2019" name="PLoS Biol.">
        <title>Sex chromosomes control vertical transmission of feminizing Wolbachia symbionts in an isopod.</title>
        <authorList>
            <person name="Becking T."/>
            <person name="Chebbi M.A."/>
            <person name="Giraud I."/>
            <person name="Moumen B."/>
            <person name="Laverre T."/>
            <person name="Caubet Y."/>
            <person name="Peccoud J."/>
            <person name="Gilbert C."/>
            <person name="Cordaux R."/>
        </authorList>
    </citation>
    <scope>NUCLEOTIDE SEQUENCE [LARGE SCALE GENOMIC DNA]</scope>
    <source>
        <strain evidence="2">ANa2</strain>
        <tissue evidence="2">Whole body excluding digestive tract and cuticle</tissue>
    </source>
</reference>
<feature type="non-terminal residue" evidence="2">
    <location>
        <position position="774"/>
    </location>
</feature>
<organism evidence="2 3">
    <name type="scientific">Armadillidium nasatum</name>
    <dbReference type="NCBI Taxonomy" id="96803"/>
    <lineage>
        <taxon>Eukaryota</taxon>
        <taxon>Metazoa</taxon>
        <taxon>Ecdysozoa</taxon>
        <taxon>Arthropoda</taxon>
        <taxon>Crustacea</taxon>
        <taxon>Multicrustacea</taxon>
        <taxon>Malacostraca</taxon>
        <taxon>Eumalacostraca</taxon>
        <taxon>Peracarida</taxon>
        <taxon>Isopoda</taxon>
        <taxon>Oniscidea</taxon>
        <taxon>Crinocheta</taxon>
        <taxon>Armadillidiidae</taxon>
        <taxon>Armadillidium</taxon>
    </lineage>
</organism>